<feature type="region of interest" description="Disordered" evidence="1">
    <location>
        <begin position="1"/>
        <end position="139"/>
    </location>
</feature>
<dbReference type="PATRIC" id="fig|354243.3.peg.671"/>
<evidence type="ECO:0000313" key="4">
    <source>
        <dbReference type="EMBL" id="OBY33283.1"/>
    </source>
</evidence>
<comment type="caution">
    <text evidence="4">The sequence shown here is derived from an EMBL/GenBank/DDBJ whole genome shotgun (WGS) entry which is preliminary data.</text>
</comment>
<organism evidence="4 5">
    <name type="scientific">Mycolicibacter kumamotonensis</name>
    <dbReference type="NCBI Taxonomy" id="354243"/>
    <lineage>
        <taxon>Bacteria</taxon>
        <taxon>Bacillati</taxon>
        <taxon>Actinomycetota</taxon>
        <taxon>Actinomycetes</taxon>
        <taxon>Mycobacteriales</taxon>
        <taxon>Mycobacteriaceae</taxon>
        <taxon>Mycolicibacter</taxon>
    </lineage>
</organism>
<accession>A0A1B8SKQ1</accession>
<evidence type="ECO:0000256" key="1">
    <source>
        <dbReference type="SAM" id="MobiDB-lite"/>
    </source>
</evidence>
<gene>
    <name evidence="4" type="ORF">ACT18_03165</name>
    <name evidence="3" type="ORF">GWR20_18645</name>
</gene>
<evidence type="ECO:0000256" key="2">
    <source>
        <dbReference type="SAM" id="Phobius"/>
    </source>
</evidence>
<dbReference type="RefSeq" id="WP_065287082.1">
    <property type="nucleotide sequence ID" value="NZ_JAACYR010000077.1"/>
</dbReference>
<dbReference type="EMBL" id="LFOE01000002">
    <property type="protein sequence ID" value="OBY33283.1"/>
    <property type="molecule type" value="Genomic_DNA"/>
</dbReference>
<dbReference type="Proteomes" id="UP000092668">
    <property type="component" value="Unassembled WGS sequence"/>
</dbReference>
<keyword evidence="5" id="KW-1185">Reference proteome</keyword>
<protein>
    <recommendedName>
        <fullName evidence="7">Nucleoid-structuring protein H-NS</fullName>
    </recommendedName>
</protein>
<proteinExistence type="predicted"/>
<keyword evidence="2" id="KW-1133">Transmembrane helix</keyword>
<sequence>MTDPQDQPAQEPAAAPGPAEPAGADRPAEPPATPAEPAVPSEPARADQPAEPPAQKAAKKAPAKAAKKAPAKAAKKAPAKKAPAKKAAKKAAAPAPSPRPADTNGSGRLAEGAKETAAQAKSTVDTARNPLTPSVPPARRSPAAMLAAGLFGLLGLLLIRRLFRARRA</sequence>
<dbReference type="AlphaFoldDB" id="A0A1B8SKQ1"/>
<feature type="compositionally biased region" description="Polar residues" evidence="1">
    <location>
        <begin position="119"/>
        <end position="132"/>
    </location>
</feature>
<keyword evidence="2" id="KW-0812">Transmembrane</keyword>
<feature type="compositionally biased region" description="Low complexity" evidence="1">
    <location>
        <begin position="1"/>
        <end position="25"/>
    </location>
</feature>
<name>A0A1B8SKQ1_9MYCO</name>
<reference evidence="4 5" key="1">
    <citation type="submission" date="2015-06" db="EMBL/GenBank/DDBJ databases">
        <title>Genome sequence of Mycobacterium kumamotonense strain Roo.</title>
        <authorList>
            <person name="Greninger A.L."/>
            <person name="Cunningham G."/>
            <person name="Miller S."/>
        </authorList>
    </citation>
    <scope>NUCLEOTIDE SEQUENCE [LARGE SCALE GENOMIC DNA]</scope>
    <source>
        <strain evidence="4 5">Roo</strain>
    </source>
</reference>
<dbReference type="STRING" id="354243.BST28_03625"/>
<keyword evidence="2" id="KW-0472">Membrane</keyword>
<feature type="compositionally biased region" description="Basic residues" evidence="1">
    <location>
        <begin position="57"/>
        <end position="89"/>
    </location>
</feature>
<evidence type="ECO:0008006" key="7">
    <source>
        <dbReference type="Google" id="ProtNLM"/>
    </source>
</evidence>
<reference evidence="3 6" key="2">
    <citation type="submission" date="2020-01" db="EMBL/GenBank/DDBJ databases">
        <authorList>
            <person name="Sanchez-Estrada R."/>
            <person name="Gonzalez-Y-Merchand J.A."/>
            <person name="Rivera-Gutierrez S."/>
        </authorList>
    </citation>
    <scope>NUCLEOTIDE SEQUENCE [LARGE SCALE GENOMIC DNA]</scope>
    <source>
        <strain evidence="3 6">CST 7247</strain>
    </source>
</reference>
<evidence type="ECO:0000313" key="3">
    <source>
        <dbReference type="EMBL" id="NDJ91142.1"/>
    </source>
</evidence>
<dbReference type="Proteomes" id="UP000466523">
    <property type="component" value="Unassembled WGS sequence"/>
</dbReference>
<evidence type="ECO:0000313" key="6">
    <source>
        <dbReference type="Proteomes" id="UP000466523"/>
    </source>
</evidence>
<dbReference type="EMBL" id="JAACYR010000077">
    <property type="protein sequence ID" value="NDJ91142.1"/>
    <property type="molecule type" value="Genomic_DNA"/>
</dbReference>
<feature type="transmembrane region" description="Helical" evidence="2">
    <location>
        <begin position="143"/>
        <end position="163"/>
    </location>
</feature>
<evidence type="ECO:0000313" key="5">
    <source>
        <dbReference type="Proteomes" id="UP000092668"/>
    </source>
</evidence>